<keyword evidence="4 5" id="KW-0472">Membrane</keyword>
<evidence type="ECO:0000256" key="2">
    <source>
        <dbReference type="ARBA" id="ARBA00022692"/>
    </source>
</evidence>
<keyword evidence="2 5" id="KW-0812">Transmembrane</keyword>
<feature type="transmembrane region" description="Helical" evidence="5">
    <location>
        <begin position="66"/>
        <end position="90"/>
    </location>
</feature>
<reference evidence="6 7" key="1">
    <citation type="submission" date="2016-03" db="EMBL/GenBank/DDBJ databases">
        <authorList>
            <person name="Ploux O."/>
        </authorList>
    </citation>
    <scope>NUCLEOTIDE SEQUENCE [LARGE SCALE GENOMIC DNA]</scope>
    <source>
        <strain evidence="6 7">R-45378</strain>
    </source>
</reference>
<name>A0A177N4Y6_9GAMM</name>
<dbReference type="EMBL" id="LUUJ01000103">
    <property type="protein sequence ID" value="OAI13056.1"/>
    <property type="molecule type" value="Genomic_DNA"/>
</dbReference>
<dbReference type="PANTHER" id="PTHR43424">
    <property type="entry name" value="LOCUS PUTATIVE PROTEIN 1-RELATED"/>
    <property type="match status" value="1"/>
</dbReference>
<evidence type="ECO:0000256" key="4">
    <source>
        <dbReference type="ARBA" id="ARBA00023136"/>
    </source>
</evidence>
<feature type="transmembrane region" description="Helical" evidence="5">
    <location>
        <begin position="158"/>
        <end position="180"/>
    </location>
</feature>
<organism evidence="6 7">
    <name type="scientific">Methylomonas koyamae</name>
    <dbReference type="NCBI Taxonomy" id="702114"/>
    <lineage>
        <taxon>Bacteria</taxon>
        <taxon>Pseudomonadati</taxon>
        <taxon>Pseudomonadota</taxon>
        <taxon>Gammaproteobacteria</taxon>
        <taxon>Methylococcales</taxon>
        <taxon>Methylococcaceae</taxon>
        <taxon>Methylomonas</taxon>
    </lineage>
</organism>
<feature type="transmembrane region" description="Helical" evidence="5">
    <location>
        <begin position="133"/>
        <end position="152"/>
    </location>
</feature>
<keyword evidence="3 5" id="KW-1133">Transmembrane helix</keyword>
<proteinExistence type="predicted"/>
<dbReference type="GO" id="GO:0016020">
    <property type="term" value="C:membrane"/>
    <property type="evidence" value="ECO:0007669"/>
    <property type="project" value="UniProtKB-SubCell"/>
</dbReference>
<evidence type="ECO:0000256" key="1">
    <source>
        <dbReference type="ARBA" id="ARBA00004141"/>
    </source>
</evidence>
<dbReference type="AlphaFoldDB" id="A0A177N4Y6"/>
<dbReference type="PANTHER" id="PTHR43424:SF1">
    <property type="entry name" value="LOCUS PUTATIVE PROTEIN 1-RELATED"/>
    <property type="match status" value="1"/>
</dbReference>
<evidence type="ECO:0000256" key="3">
    <source>
        <dbReference type="ARBA" id="ARBA00022989"/>
    </source>
</evidence>
<dbReference type="Proteomes" id="UP000077857">
    <property type="component" value="Unassembled WGS sequence"/>
</dbReference>
<dbReference type="InterPro" id="IPR002797">
    <property type="entry name" value="Polysacc_synth"/>
</dbReference>
<accession>A0A177N4Y6</accession>
<feature type="transmembrane region" description="Helical" evidence="5">
    <location>
        <begin position="201"/>
        <end position="218"/>
    </location>
</feature>
<evidence type="ECO:0000313" key="6">
    <source>
        <dbReference type="EMBL" id="OAI13056.1"/>
    </source>
</evidence>
<dbReference type="CDD" id="cd13128">
    <property type="entry name" value="MATE_Wzx_like"/>
    <property type="match status" value="1"/>
</dbReference>
<feature type="transmembrane region" description="Helical" evidence="5">
    <location>
        <begin position="238"/>
        <end position="257"/>
    </location>
</feature>
<feature type="transmembrane region" description="Helical" evidence="5">
    <location>
        <begin position="30"/>
        <end position="54"/>
    </location>
</feature>
<protein>
    <submittedName>
        <fullName evidence="6">Uncharacterized protein</fullName>
    </submittedName>
</protein>
<feature type="transmembrane region" description="Helical" evidence="5">
    <location>
        <begin position="345"/>
        <end position="364"/>
    </location>
</feature>
<evidence type="ECO:0000313" key="7">
    <source>
        <dbReference type="Proteomes" id="UP000077857"/>
    </source>
</evidence>
<feature type="transmembrane region" description="Helical" evidence="5">
    <location>
        <begin position="370"/>
        <end position="390"/>
    </location>
</feature>
<comment type="subcellular location">
    <subcellularLocation>
        <location evidence="1">Membrane</location>
        <topology evidence="1">Multi-pass membrane protein</topology>
    </subcellularLocation>
</comment>
<feature type="transmembrane region" description="Helical" evidence="5">
    <location>
        <begin position="316"/>
        <end position="333"/>
    </location>
</feature>
<comment type="caution">
    <text evidence="6">The sequence shown here is derived from an EMBL/GenBank/DDBJ whole genome shotgun (WGS) entry which is preliminary data.</text>
</comment>
<evidence type="ECO:0000256" key="5">
    <source>
        <dbReference type="SAM" id="Phobius"/>
    </source>
</evidence>
<dbReference type="Pfam" id="PF01943">
    <property type="entry name" value="Polysacc_synt"/>
    <property type="match status" value="1"/>
</dbReference>
<dbReference type="InterPro" id="IPR052556">
    <property type="entry name" value="PolySynth_Transporter"/>
</dbReference>
<feature type="transmembrane region" description="Helical" evidence="5">
    <location>
        <begin position="278"/>
        <end position="296"/>
    </location>
</feature>
<sequence>MMLEQASRIISGLFVGIWVARYLGPEKFGLYSYILACYAIMSGISKLGMDGVLVREFVNRPKLIDVYLGTGFWLKLISAIIGVGFVAFFLPLISNEKTENQYILAISVGMLFQSVEVMEFYFQSQVLAKVVSICKVTQLILSSLLRIFLVTVGANLSWFILIGVFDLIMLAFSYCIANLIHRRMGFWKYFSAEIAVSLLKDAWPLLFSTIVIIVYTRIDLMLIKDMIGDYEAGVYSAAVRLVEAWYFVPVVVANSLFPAILNAKNVEQEFYYTRLQGLYRLIVYLGVVITILMYMFSDLLVVKLFGQNYLMASEVLKLYVLGIVFVFFGTVRSKWILAENLQKYSFYYVFFGGVVNVLLGYVLIKKLGILGGAISNLVSLVCVVIVFPLFNRRVRSSVAMFFRSFILSF</sequence>
<gene>
    <name evidence="6" type="ORF">A1507_18040</name>
</gene>